<accession>A0AA86NDB6</accession>
<name>A0AA86NDB6_9EUKA</name>
<keyword evidence="3" id="KW-1185">Reference proteome</keyword>
<organism evidence="1">
    <name type="scientific">Hexamita inflata</name>
    <dbReference type="NCBI Taxonomy" id="28002"/>
    <lineage>
        <taxon>Eukaryota</taxon>
        <taxon>Metamonada</taxon>
        <taxon>Diplomonadida</taxon>
        <taxon>Hexamitidae</taxon>
        <taxon>Hexamitinae</taxon>
        <taxon>Hexamita</taxon>
    </lineage>
</organism>
<protein>
    <submittedName>
        <fullName evidence="2">Hypothetical_protein</fullName>
    </submittedName>
</protein>
<sequence length="204" mass="23353">MHLYKDGLLDCIGFSFVVVRIAVWNTDFVAGVLTSTVEQRFACTLMVIIVHNIALRTSNITIFRRGIVCSNYMASENGHYTQKGQLIMVPLLSNTFYIPTECLQWIQKISHFLQRSGNNIAISKGQKTQRGIRCWAENFGSRSDYLNQRQREGQIPATREYPAVVKQKWSPVIHKHIPLKFRVVQTKYMKPLKLSGKICFSAAQ</sequence>
<gene>
    <name evidence="1" type="ORF">HINF_LOCUS5154</name>
    <name evidence="2" type="ORF">HINF_LOCUS57789</name>
</gene>
<evidence type="ECO:0000313" key="3">
    <source>
        <dbReference type="Proteomes" id="UP001642409"/>
    </source>
</evidence>
<dbReference type="AlphaFoldDB" id="A0AA86NDB6"/>
<reference evidence="1" key="1">
    <citation type="submission" date="2023-06" db="EMBL/GenBank/DDBJ databases">
        <authorList>
            <person name="Kurt Z."/>
        </authorList>
    </citation>
    <scope>NUCLEOTIDE SEQUENCE</scope>
</reference>
<reference evidence="2 3" key="2">
    <citation type="submission" date="2024-07" db="EMBL/GenBank/DDBJ databases">
        <authorList>
            <person name="Akdeniz Z."/>
        </authorList>
    </citation>
    <scope>NUCLEOTIDE SEQUENCE [LARGE SCALE GENOMIC DNA]</scope>
</reference>
<evidence type="ECO:0000313" key="1">
    <source>
        <dbReference type="EMBL" id="CAI9917509.1"/>
    </source>
</evidence>
<dbReference type="Proteomes" id="UP001642409">
    <property type="component" value="Unassembled WGS sequence"/>
</dbReference>
<proteinExistence type="predicted"/>
<dbReference type="EMBL" id="CAXDID020000320">
    <property type="protein sequence ID" value="CAL6076641.1"/>
    <property type="molecule type" value="Genomic_DNA"/>
</dbReference>
<comment type="caution">
    <text evidence="1">The sequence shown here is derived from an EMBL/GenBank/DDBJ whole genome shotgun (WGS) entry which is preliminary data.</text>
</comment>
<evidence type="ECO:0000313" key="2">
    <source>
        <dbReference type="EMBL" id="CAL6076641.1"/>
    </source>
</evidence>
<dbReference type="EMBL" id="CATOUU010000132">
    <property type="protein sequence ID" value="CAI9917509.1"/>
    <property type="molecule type" value="Genomic_DNA"/>
</dbReference>